<comment type="caution">
    <text evidence="3">The sequence shown here is derived from an EMBL/GenBank/DDBJ whole genome shotgun (WGS) entry which is preliminary data.</text>
</comment>
<evidence type="ECO:0000259" key="2">
    <source>
        <dbReference type="SMART" id="SM01324"/>
    </source>
</evidence>
<dbReference type="STRING" id="1977882.B9T28_05585"/>
<dbReference type="Pfam" id="PF13308">
    <property type="entry name" value="YARHG"/>
    <property type="match status" value="1"/>
</dbReference>
<evidence type="ECO:0000313" key="3">
    <source>
        <dbReference type="EMBL" id="OTG66711.1"/>
    </source>
</evidence>
<protein>
    <submittedName>
        <fullName evidence="3">Sporulation protein</fullName>
    </submittedName>
</protein>
<dbReference type="OrthoDB" id="105971at2"/>
<reference evidence="3 4" key="1">
    <citation type="submission" date="2017-04" db="EMBL/GenBank/DDBJ databases">
        <title>High diversity of culturable Acinetobacter species in natural soil and water ecosystems.</title>
        <authorList>
            <person name="Nemec A."/>
            <person name="Radolfova-Krizova L."/>
        </authorList>
    </citation>
    <scope>NUCLEOTIDE SEQUENCE [LARGE SCALE GENOMIC DNA]</scope>
    <source>
        <strain evidence="3 4">ANC 4999</strain>
    </source>
</reference>
<gene>
    <name evidence="3" type="ORF">B9T28_05585</name>
</gene>
<keyword evidence="4" id="KW-1185">Reference proteome</keyword>
<sequence length="226" mass="25871">MKNTYKVSLFTCLALAFTQHSLANDLKQFQKSWTGEYDERKITVFIQTLDYKQLTGYSILGANKQNFSGQVRGTPNSKAYKAIAVESGPKASSGTFTLVMDVNQPNKIEASWESSLGNVKPKFFELKPQQCRYQLTEGAFPEASQRLLKDVDLQISPEDLDLMRNTIYARHGYSFANKQVASYFATENWYMPCNTNVEAQLTAIEKTNIQRIKKVRPYMEKMQWGR</sequence>
<feature type="chain" id="PRO_5010990168" evidence="1">
    <location>
        <begin position="24"/>
        <end position="226"/>
    </location>
</feature>
<dbReference type="SMART" id="SM01324">
    <property type="entry name" value="YARHG"/>
    <property type="match status" value="1"/>
</dbReference>
<dbReference type="Gene3D" id="1.20.58.1690">
    <property type="match status" value="1"/>
</dbReference>
<organism evidence="3 4">
    <name type="scientific">Acinetobacter silvestris</name>
    <dbReference type="NCBI Taxonomy" id="1977882"/>
    <lineage>
        <taxon>Bacteria</taxon>
        <taxon>Pseudomonadati</taxon>
        <taxon>Pseudomonadota</taxon>
        <taxon>Gammaproteobacteria</taxon>
        <taxon>Moraxellales</taxon>
        <taxon>Moraxellaceae</taxon>
        <taxon>Acinetobacter</taxon>
    </lineage>
</organism>
<dbReference type="InterPro" id="IPR038434">
    <property type="entry name" value="YARHG_sf"/>
</dbReference>
<keyword evidence="1" id="KW-0732">Signal</keyword>
<accession>A0A1Y3CNJ3</accession>
<name>A0A1Y3CNJ3_9GAMM</name>
<proteinExistence type="predicted"/>
<dbReference type="RefSeq" id="WP_086202955.1">
    <property type="nucleotide sequence ID" value="NZ_NEGB01000002.1"/>
</dbReference>
<dbReference type="Proteomes" id="UP000242765">
    <property type="component" value="Unassembled WGS sequence"/>
</dbReference>
<feature type="domain" description="YARHG" evidence="2">
    <location>
        <begin position="136"/>
        <end position="217"/>
    </location>
</feature>
<evidence type="ECO:0000256" key="1">
    <source>
        <dbReference type="SAM" id="SignalP"/>
    </source>
</evidence>
<evidence type="ECO:0000313" key="4">
    <source>
        <dbReference type="Proteomes" id="UP000242765"/>
    </source>
</evidence>
<feature type="signal peptide" evidence="1">
    <location>
        <begin position="1"/>
        <end position="23"/>
    </location>
</feature>
<dbReference type="InterPro" id="IPR025582">
    <property type="entry name" value="YARHG_dom"/>
</dbReference>
<dbReference type="AlphaFoldDB" id="A0A1Y3CNJ3"/>
<dbReference type="EMBL" id="NEGB01000002">
    <property type="protein sequence ID" value="OTG66711.1"/>
    <property type="molecule type" value="Genomic_DNA"/>
</dbReference>